<dbReference type="EnsemblPlants" id="KQL12073">
    <property type="protein sequence ID" value="KQL12073"/>
    <property type="gene ID" value="SETIT_008965mg"/>
</dbReference>
<evidence type="ECO:0000313" key="1">
    <source>
        <dbReference type="EnsemblPlants" id="KQL12073"/>
    </source>
</evidence>
<reference evidence="1" key="2">
    <citation type="submission" date="2018-08" db="UniProtKB">
        <authorList>
            <consortium name="EnsemblPlants"/>
        </authorList>
    </citation>
    <scope>IDENTIFICATION</scope>
    <source>
        <strain evidence="1">Yugu1</strain>
    </source>
</reference>
<sequence length="36" mass="4444">MVSEFRMKEGNLKWNPGRYRIRTDSCRIVHPRPYHI</sequence>
<proteinExistence type="predicted"/>
<dbReference type="HOGENOM" id="CLU_3360588_0_0_1"/>
<dbReference type="Proteomes" id="UP000004995">
    <property type="component" value="Unassembled WGS sequence"/>
</dbReference>
<reference evidence="2" key="1">
    <citation type="journal article" date="2012" name="Nat. Biotechnol.">
        <title>Reference genome sequence of the model plant Setaria.</title>
        <authorList>
            <person name="Bennetzen J.L."/>
            <person name="Schmutz J."/>
            <person name="Wang H."/>
            <person name="Percifield R."/>
            <person name="Hawkins J."/>
            <person name="Pontaroli A.C."/>
            <person name="Estep M."/>
            <person name="Feng L."/>
            <person name="Vaughn J.N."/>
            <person name="Grimwood J."/>
            <person name="Jenkins J."/>
            <person name="Barry K."/>
            <person name="Lindquist E."/>
            <person name="Hellsten U."/>
            <person name="Deshpande S."/>
            <person name="Wang X."/>
            <person name="Wu X."/>
            <person name="Mitros T."/>
            <person name="Triplett J."/>
            <person name="Yang X."/>
            <person name="Ye C.Y."/>
            <person name="Mauro-Herrera M."/>
            <person name="Wang L."/>
            <person name="Li P."/>
            <person name="Sharma M."/>
            <person name="Sharma R."/>
            <person name="Ronald P.C."/>
            <person name="Panaud O."/>
            <person name="Kellogg E.A."/>
            <person name="Brutnell T.P."/>
            <person name="Doust A.N."/>
            <person name="Tuskan G.A."/>
            <person name="Rokhsar D."/>
            <person name="Devos K.M."/>
        </authorList>
    </citation>
    <scope>NUCLEOTIDE SEQUENCE [LARGE SCALE GENOMIC DNA]</scope>
    <source>
        <strain evidence="2">cv. Yugu1</strain>
    </source>
</reference>
<name>K3Y427_SETIT</name>
<organism evidence="1 2">
    <name type="scientific">Setaria italica</name>
    <name type="common">Foxtail millet</name>
    <name type="synonym">Panicum italicum</name>
    <dbReference type="NCBI Taxonomy" id="4555"/>
    <lineage>
        <taxon>Eukaryota</taxon>
        <taxon>Viridiplantae</taxon>
        <taxon>Streptophyta</taxon>
        <taxon>Embryophyta</taxon>
        <taxon>Tracheophyta</taxon>
        <taxon>Spermatophyta</taxon>
        <taxon>Magnoliopsida</taxon>
        <taxon>Liliopsida</taxon>
        <taxon>Poales</taxon>
        <taxon>Poaceae</taxon>
        <taxon>PACMAD clade</taxon>
        <taxon>Panicoideae</taxon>
        <taxon>Panicodae</taxon>
        <taxon>Paniceae</taxon>
        <taxon>Cenchrinae</taxon>
        <taxon>Setaria</taxon>
    </lineage>
</organism>
<dbReference type="Gramene" id="KQL12073">
    <property type="protein sequence ID" value="KQL12073"/>
    <property type="gene ID" value="SETIT_008965mg"/>
</dbReference>
<dbReference type="EMBL" id="AGNK02002688">
    <property type="status" value="NOT_ANNOTATED_CDS"/>
    <property type="molecule type" value="Genomic_DNA"/>
</dbReference>
<dbReference type="AlphaFoldDB" id="K3Y427"/>
<accession>K3Y427</accession>
<protein>
    <submittedName>
        <fullName evidence="1">Uncharacterized protein</fullName>
    </submittedName>
</protein>
<dbReference type="InParanoid" id="K3Y427"/>
<evidence type="ECO:0000313" key="2">
    <source>
        <dbReference type="Proteomes" id="UP000004995"/>
    </source>
</evidence>
<keyword evidence="2" id="KW-1185">Reference proteome</keyword>